<sequence length="349" mass="40507">MTDEREGDAMSKSRDSYFDNAKFLLIFLVVFGHILRSFINDNHFMLYLYKFIYTFHMPAFILVSGYFAKGFKRAGYVKKLAVKLIIPYLIFQIIYSVFYYIMQDESMANVNPIDPQWSLWFLVSLFFWNLLLYPFSKLSKQWALFVSCGIAVLIGYLDFVSSTLSLSRTFVFLPMFLVGFYLNKHHFDLLRSKRGKQIALGVLSAVFFICWGIDFDYSFLFGSKPYSSFGDVTLVSGLSRIGWYVLAFGATFSFLALVPQKRYFFTRWGTRTFYVYLLHGFIIKTLRQVGLEDWLTDYQSLVILLLLTAALTSVLSSNFVKTVAQPFIELRMTSLLQFVRGTGKNAYLK</sequence>
<dbReference type="Pfam" id="PF01757">
    <property type="entry name" value="Acyl_transf_3"/>
    <property type="match status" value="1"/>
</dbReference>
<keyword evidence="3" id="KW-0812">Transmembrane</keyword>
<feature type="domain" description="Acyltransferase 3" evidence="4">
    <location>
        <begin position="16"/>
        <end position="311"/>
    </location>
</feature>
<feature type="transmembrane region" description="Helical" evidence="3">
    <location>
        <begin position="21"/>
        <end position="39"/>
    </location>
</feature>
<keyword evidence="3" id="KW-1133">Transmembrane helix</keyword>
<feature type="transmembrane region" description="Helical" evidence="3">
    <location>
        <begin position="117"/>
        <end position="135"/>
    </location>
</feature>
<keyword evidence="3" id="KW-0472">Membrane</keyword>
<organism evidence="5 6">
    <name type="scientific">Bacillus subtilis subsp. subtilis</name>
    <dbReference type="NCBI Taxonomy" id="135461"/>
    <lineage>
        <taxon>Bacteria</taxon>
        <taxon>Bacillati</taxon>
        <taxon>Bacillota</taxon>
        <taxon>Bacilli</taxon>
        <taxon>Bacillales</taxon>
        <taxon>Bacillaceae</taxon>
        <taxon>Bacillus</taxon>
    </lineage>
</organism>
<dbReference type="Proteomes" id="UP000031970">
    <property type="component" value="Unassembled WGS sequence"/>
</dbReference>
<dbReference type="InterPro" id="IPR002656">
    <property type="entry name" value="Acyl_transf_3_dom"/>
</dbReference>
<protein>
    <recommendedName>
        <fullName evidence="4">Acyltransferase 3 domain-containing protein</fullName>
    </recommendedName>
</protein>
<evidence type="ECO:0000313" key="6">
    <source>
        <dbReference type="Proteomes" id="UP000031970"/>
    </source>
</evidence>
<evidence type="ECO:0000259" key="4">
    <source>
        <dbReference type="Pfam" id="PF01757"/>
    </source>
</evidence>
<feature type="transmembrane region" description="Helical" evidence="3">
    <location>
        <begin position="301"/>
        <end position="320"/>
    </location>
</feature>
<feature type="transmembrane region" description="Helical" evidence="3">
    <location>
        <begin position="271"/>
        <end position="289"/>
    </location>
</feature>
<feature type="transmembrane region" description="Helical" evidence="3">
    <location>
        <begin position="51"/>
        <end position="68"/>
    </location>
</feature>
<dbReference type="PANTHER" id="PTHR37312">
    <property type="entry name" value="MEMBRANE-BOUND ACYLTRANSFERASE YKRP-RELATED"/>
    <property type="match status" value="1"/>
</dbReference>
<dbReference type="PANTHER" id="PTHR37312:SF1">
    <property type="entry name" value="MEMBRANE-BOUND ACYLTRANSFERASE YKRP-RELATED"/>
    <property type="match status" value="1"/>
</dbReference>
<feature type="transmembrane region" description="Helical" evidence="3">
    <location>
        <begin position="241"/>
        <end position="259"/>
    </location>
</feature>
<reference evidence="5 6" key="1">
    <citation type="submission" date="2014-11" db="EMBL/GenBank/DDBJ databases">
        <title>Draft Genome Sequences of Nine Bacillus subtilis Strains that Form Spores with High Heat-Resistance.</title>
        <authorList>
            <person name="Krawcyk A.O."/>
            <person name="Berendsen E.M."/>
            <person name="de Jong A."/>
            <person name="Holsappel S."/>
            <person name="Eijlander R.T."/>
            <person name="Wells-Bennik M."/>
            <person name="Kuipers O.P."/>
        </authorList>
    </citation>
    <scope>NUCLEOTIDE SEQUENCE [LARGE SCALE GENOMIC DNA]</scope>
    <source>
        <strain evidence="5 6">B4067</strain>
    </source>
</reference>
<feature type="transmembrane region" description="Helical" evidence="3">
    <location>
        <begin position="142"/>
        <end position="159"/>
    </location>
</feature>
<proteinExistence type="inferred from homology"/>
<dbReference type="InterPro" id="IPR052734">
    <property type="entry name" value="Nod_factor_acetyltransferase"/>
</dbReference>
<evidence type="ECO:0000256" key="1">
    <source>
        <dbReference type="ARBA" id="ARBA00004370"/>
    </source>
</evidence>
<evidence type="ECO:0000256" key="2">
    <source>
        <dbReference type="ARBA" id="ARBA00007400"/>
    </source>
</evidence>
<name>A0ABD4A0U4_BACIU</name>
<evidence type="ECO:0000313" key="5">
    <source>
        <dbReference type="EMBL" id="KIL33923.1"/>
    </source>
</evidence>
<evidence type="ECO:0000256" key="3">
    <source>
        <dbReference type="SAM" id="Phobius"/>
    </source>
</evidence>
<comment type="subcellular location">
    <subcellularLocation>
        <location evidence="1">Membrane</location>
    </subcellularLocation>
</comment>
<comment type="similarity">
    <text evidence="2">Belongs to the acyltransferase 3 family.</text>
</comment>
<feature type="transmembrane region" description="Helical" evidence="3">
    <location>
        <begin position="165"/>
        <end position="182"/>
    </location>
</feature>
<dbReference type="EMBL" id="JSXS01000004">
    <property type="protein sequence ID" value="KIL33923.1"/>
    <property type="molecule type" value="Genomic_DNA"/>
</dbReference>
<comment type="caution">
    <text evidence="5">The sequence shown here is derived from an EMBL/GenBank/DDBJ whole genome shotgun (WGS) entry which is preliminary data.</text>
</comment>
<feature type="transmembrane region" description="Helical" evidence="3">
    <location>
        <begin position="80"/>
        <end position="102"/>
    </location>
</feature>
<feature type="transmembrane region" description="Helical" evidence="3">
    <location>
        <begin position="198"/>
        <end position="221"/>
    </location>
</feature>
<dbReference type="AlphaFoldDB" id="A0ABD4A0U4"/>
<accession>A0ABD4A0U4</accession>
<gene>
    <name evidence="5" type="ORF">B4067_1543</name>
</gene>